<dbReference type="SMART" id="SM00109">
    <property type="entry name" value="C1"/>
    <property type="match status" value="2"/>
</dbReference>
<dbReference type="CDD" id="cd20805">
    <property type="entry name" value="C1_DGK_rpt2"/>
    <property type="match status" value="1"/>
</dbReference>
<dbReference type="AlphaFoldDB" id="A0A833RD89"/>
<dbReference type="Pfam" id="PF00130">
    <property type="entry name" value="C1_1"/>
    <property type="match status" value="1"/>
</dbReference>
<evidence type="ECO:0000256" key="10">
    <source>
        <dbReference type="RuleBase" id="RU361128"/>
    </source>
</evidence>
<evidence type="ECO:0000256" key="11">
    <source>
        <dbReference type="SAM" id="MobiDB-lite"/>
    </source>
</evidence>
<keyword evidence="12" id="KW-1133">Transmembrane helix</keyword>
<evidence type="ECO:0000256" key="6">
    <source>
        <dbReference type="ARBA" id="ARBA00022777"/>
    </source>
</evidence>
<comment type="catalytic activity">
    <reaction evidence="10">
        <text>a 1,2-diacyl-sn-glycerol + ATP = a 1,2-diacyl-sn-glycero-3-phosphate + ADP + H(+)</text>
        <dbReference type="Rhea" id="RHEA:10272"/>
        <dbReference type="ChEBI" id="CHEBI:15378"/>
        <dbReference type="ChEBI" id="CHEBI:17815"/>
        <dbReference type="ChEBI" id="CHEBI:30616"/>
        <dbReference type="ChEBI" id="CHEBI:58608"/>
        <dbReference type="ChEBI" id="CHEBI:456216"/>
        <dbReference type="EC" id="2.7.1.107"/>
    </reaction>
</comment>
<keyword evidence="5 10" id="KW-0547">Nucleotide-binding</keyword>
<feature type="region of interest" description="Disordered" evidence="11">
    <location>
        <begin position="278"/>
        <end position="297"/>
    </location>
</feature>
<dbReference type="GO" id="GO:0004143">
    <property type="term" value="F:ATP-dependent diacylglycerol kinase activity"/>
    <property type="evidence" value="ECO:0007669"/>
    <property type="project" value="UniProtKB-EC"/>
</dbReference>
<keyword evidence="12" id="KW-0812">Transmembrane</keyword>
<evidence type="ECO:0000256" key="9">
    <source>
        <dbReference type="ARBA" id="ARBA00023016"/>
    </source>
</evidence>
<evidence type="ECO:0000256" key="8">
    <source>
        <dbReference type="ARBA" id="ARBA00022840"/>
    </source>
</evidence>
<dbReference type="Gene3D" id="3.40.50.10330">
    <property type="entry name" value="Probable inorganic polyphosphate/atp-NAD kinase, domain 1"/>
    <property type="match status" value="1"/>
</dbReference>
<accession>A0A833RD89</accession>
<dbReference type="Proteomes" id="UP000623129">
    <property type="component" value="Unassembled WGS sequence"/>
</dbReference>
<dbReference type="FunFam" id="2.60.200.40:FF:000006">
    <property type="entry name" value="Diacylglycerol kinase"/>
    <property type="match status" value="1"/>
</dbReference>
<dbReference type="SMART" id="SM00045">
    <property type="entry name" value="DAGKa"/>
    <property type="match status" value="1"/>
</dbReference>
<evidence type="ECO:0000256" key="7">
    <source>
        <dbReference type="ARBA" id="ARBA00022833"/>
    </source>
</evidence>
<feature type="domain" description="Phorbol-ester/DAG-type" evidence="13">
    <location>
        <begin position="133"/>
        <end position="196"/>
    </location>
</feature>
<dbReference type="PANTHER" id="PTHR11255:SF53">
    <property type="entry name" value="DIACYLGLYCEROL KINASE"/>
    <property type="match status" value="1"/>
</dbReference>
<dbReference type="InterPro" id="IPR000756">
    <property type="entry name" value="Diacylglycerol_kin_accessory"/>
</dbReference>
<dbReference type="GO" id="GO:0046872">
    <property type="term" value="F:metal ion binding"/>
    <property type="evidence" value="ECO:0007669"/>
    <property type="project" value="UniProtKB-KW"/>
</dbReference>
<feature type="transmembrane region" description="Helical" evidence="12">
    <location>
        <begin position="12"/>
        <end position="35"/>
    </location>
</feature>
<keyword evidence="6 10" id="KW-0418">Kinase</keyword>
<dbReference type="FunFam" id="3.40.50.10330:FF:000006">
    <property type="entry name" value="Diacylglycerol kinase"/>
    <property type="match status" value="1"/>
</dbReference>
<dbReference type="PROSITE" id="PS50081">
    <property type="entry name" value="ZF_DAG_PE_2"/>
    <property type="match status" value="2"/>
</dbReference>
<evidence type="ECO:0000256" key="12">
    <source>
        <dbReference type="SAM" id="Phobius"/>
    </source>
</evidence>
<comment type="caution">
    <text evidence="15">The sequence shown here is derived from an EMBL/GenBank/DDBJ whole genome shotgun (WGS) entry which is preliminary data.</text>
</comment>
<sequence>MLHPKWQAVSIYFSDYGWSFVISIVAVILAIYYAINQLNNNVNLNFGRAIRVRSKRYQKSKHKVPESSHIWKKVPAIKSKGLKCCVCLKSVSSPHCQNIHRCDVCGANAHTNCSGNSHKDCKCVSMFGSECVRHQWAVQWVDMADRSEDASFCCYCEEPCGGVLVADAPVWYCMWCQRLVHVDCHANLAKETEDMCDLGSLRRVILSPLCVKQLHHLGTAGILSSLTHGANELVYTMGERIRGRSRKNRSGINKGGNNATKQDMKTTDVVAPQINGVVRENGENGGKFDGTKGEKPVTIDETTDVSAPQINVARENGETGMKLEFDGTKGEKVVTNDENRGQKLIFGSNEGEGVEQNCENVTEKVVENGENRVEKVGREERKGEKVEPEKISVQHGLQKYEIYDLPSDARPLLVFINKRSGAQRGDLLRQRLMILLNPVQVFELSKAQGPEVGLAFFRKVPHFRVLVCGGDGTVGWVLDAIDKQKFESPPPVAIVPAGTGNDLARVLSWGGGLGSVTRRGGLLSLLQNVEYAAVTVLDRWRVDFKTTQSKAVSSAKFLNNYLGIGCDAKVALDIHNLREENPDKFYNQFMNKVLYAREGAKNMMDRTLANFLKQIKLEVDGVEVELPEDAEGVLVANIGSYMGGVDLWKNEENDTFDNFKPQSMHDKMLEVVSFTGMWHLGRLQVGLSRADRLAQGSSLKIEIMDPMPIQIDGEPWLQPPCTLTISHHGQAFMLKRISDETIARAASVVSDVLENAESNNVINASQKRALLQDIAGRLW</sequence>
<dbReference type="InterPro" id="IPR001206">
    <property type="entry name" value="Diacylglycerol_kinase_cat_dom"/>
</dbReference>
<evidence type="ECO:0000256" key="4">
    <source>
        <dbReference type="ARBA" id="ARBA00022737"/>
    </source>
</evidence>
<dbReference type="CDD" id="cd00029">
    <property type="entry name" value="C1"/>
    <property type="match status" value="1"/>
</dbReference>
<evidence type="ECO:0000256" key="2">
    <source>
        <dbReference type="ARBA" id="ARBA00022679"/>
    </source>
</evidence>
<feature type="domain" description="DAGKc" evidence="14">
    <location>
        <begin position="407"/>
        <end position="546"/>
    </location>
</feature>
<feature type="domain" description="Phorbol-ester/DAG-type" evidence="13">
    <location>
        <begin position="68"/>
        <end position="121"/>
    </location>
</feature>
<dbReference type="GO" id="GO:0005524">
    <property type="term" value="F:ATP binding"/>
    <property type="evidence" value="ECO:0007669"/>
    <property type="project" value="UniProtKB-KW"/>
</dbReference>
<dbReference type="OrthoDB" id="242257at2759"/>
<keyword evidence="7" id="KW-0862">Zinc</keyword>
<gene>
    <name evidence="15" type="ORF">FCM35_KLT01627</name>
</gene>
<dbReference type="GO" id="GO:0016020">
    <property type="term" value="C:membrane"/>
    <property type="evidence" value="ECO:0007669"/>
    <property type="project" value="TreeGrafter"/>
</dbReference>
<dbReference type="InterPro" id="IPR002219">
    <property type="entry name" value="PKC_DAG/PE"/>
</dbReference>
<dbReference type="InterPro" id="IPR037607">
    <property type="entry name" value="DGK"/>
</dbReference>
<evidence type="ECO:0000256" key="1">
    <source>
        <dbReference type="ARBA" id="ARBA00009280"/>
    </source>
</evidence>
<keyword evidence="4" id="KW-0677">Repeat</keyword>
<keyword evidence="9" id="KW-0346">Stress response</keyword>
<dbReference type="PANTHER" id="PTHR11255">
    <property type="entry name" value="DIACYLGLYCEROL KINASE"/>
    <property type="match status" value="1"/>
</dbReference>
<dbReference type="GO" id="GO:0007200">
    <property type="term" value="P:phospholipase C-activating G protein-coupled receptor signaling pathway"/>
    <property type="evidence" value="ECO:0007669"/>
    <property type="project" value="InterPro"/>
</dbReference>
<dbReference type="EMBL" id="SWLB01000010">
    <property type="protein sequence ID" value="KAF3333936.1"/>
    <property type="molecule type" value="Genomic_DNA"/>
</dbReference>
<evidence type="ECO:0000256" key="3">
    <source>
        <dbReference type="ARBA" id="ARBA00022723"/>
    </source>
</evidence>
<dbReference type="SUPFAM" id="SSF111331">
    <property type="entry name" value="NAD kinase/diacylglycerol kinase-like"/>
    <property type="match status" value="1"/>
</dbReference>
<evidence type="ECO:0000313" key="15">
    <source>
        <dbReference type="EMBL" id="KAF3333936.1"/>
    </source>
</evidence>
<keyword evidence="12" id="KW-0472">Membrane</keyword>
<keyword evidence="16" id="KW-1185">Reference proteome</keyword>
<comment type="similarity">
    <text evidence="1 10">Belongs to the eukaryotic diacylglycerol kinase family.</text>
</comment>
<keyword evidence="2 10" id="KW-0808">Transferase</keyword>
<dbReference type="Pfam" id="PF00781">
    <property type="entry name" value="DAGK_cat"/>
    <property type="match status" value="1"/>
</dbReference>
<dbReference type="Gene3D" id="2.60.200.40">
    <property type="match status" value="1"/>
</dbReference>
<dbReference type="EC" id="2.7.1.107" evidence="10"/>
<dbReference type="SMART" id="SM00046">
    <property type="entry name" value="DAGKc"/>
    <property type="match status" value="1"/>
</dbReference>
<evidence type="ECO:0000259" key="13">
    <source>
        <dbReference type="PROSITE" id="PS50081"/>
    </source>
</evidence>
<dbReference type="PROSITE" id="PS50146">
    <property type="entry name" value="DAGK"/>
    <property type="match status" value="1"/>
</dbReference>
<evidence type="ECO:0000256" key="5">
    <source>
        <dbReference type="ARBA" id="ARBA00022741"/>
    </source>
</evidence>
<dbReference type="InterPro" id="IPR016064">
    <property type="entry name" value="NAD/diacylglycerol_kinase_sf"/>
</dbReference>
<name>A0A833RD89_9POAL</name>
<proteinExistence type="inferred from homology"/>
<evidence type="ECO:0000313" key="16">
    <source>
        <dbReference type="Proteomes" id="UP000623129"/>
    </source>
</evidence>
<evidence type="ECO:0000259" key="14">
    <source>
        <dbReference type="PROSITE" id="PS50146"/>
    </source>
</evidence>
<keyword evidence="3" id="KW-0479">Metal-binding</keyword>
<protein>
    <recommendedName>
        <fullName evidence="10">Diacylglycerol kinase</fullName>
        <shortName evidence="10">DAG kinase</shortName>
        <ecNumber evidence="10">2.7.1.107</ecNumber>
    </recommendedName>
</protein>
<dbReference type="Gene3D" id="3.30.60.20">
    <property type="match status" value="1"/>
</dbReference>
<reference evidence="15" key="1">
    <citation type="submission" date="2020-01" db="EMBL/GenBank/DDBJ databases">
        <title>Genome sequence of Kobresia littledalei, the first chromosome-level genome in the family Cyperaceae.</title>
        <authorList>
            <person name="Qu G."/>
        </authorList>
    </citation>
    <scope>NUCLEOTIDE SEQUENCE</scope>
    <source>
        <strain evidence="15">C.B.Clarke</strain>
        <tissue evidence="15">Leaf</tissue>
    </source>
</reference>
<dbReference type="InterPro" id="IPR017438">
    <property type="entry name" value="ATP-NAD_kinase_N"/>
</dbReference>
<dbReference type="Pfam" id="PF00609">
    <property type="entry name" value="DAGK_acc"/>
    <property type="match status" value="1"/>
</dbReference>
<organism evidence="15 16">
    <name type="scientific">Carex littledalei</name>
    <dbReference type="NCBI Taxonomy" id="544730"/>
    <lineage>
        <taxon>Eukaryota</taxon>
        <taxon>Viridiplantae</taxon>
        <taxon>Streptophyta</taxon>
        <taxon>Embryophyta</taxon>
        <taxon>Tracheophyta</taxon>
        <taxon>Spermatophyta</taxon>
        <taxon>Magnoliopsida</taxon>
        <taxon>Liliopsida</taxon>
        <taxon>Poales</taxon>
        <taxon>Cyperaceae</taxon>
        <taxon>Cyperoideae</taxon>
        <taxon>Cariceae</taxon>
        <taxon>Carex</taxon>
        <taxon>Carex subgen. Euthyceras</taxon>
    </lineage>
</organism>
<keyword evidence="8 10" id="KW-0067">ATP-binding</keyword>
<dbReference type="InterPro" id="IPR046349">
    <property type="entry name" value="C1-like_sf"/>
</dbReference>
<dbReference type="SUPFAM" id="SSF57889">
    <property type="entry name" value="Cysteine-rich domain"/>
    <property type="match status" value="1"/>
</dbReference>